<comment type="similarity">
    <text evidence="2">Belongs to the CpsC/CapA family.</text>
</comment>
<evidence type="ECO:0000313" key="11">
    <source>
        <dbReference type="EMBL" id="MFC0222004.1"/>
    </source>
</evidence>
<dbReference type="InterPro" id="IPR050445">
    <property type="entry name" value="Bact_polysacc_biosynth/exp"/>
</dbReference>
<dbReference type="PANTHER" id="PTHR32309:SF31">
    <property type="entry name" value="CAPSULAR EXOPOLYSACCHARIDE FAMILY"/>
    <property type="match status" value="1"/>
</dbReference>
<evidence type="ECO:0000256" key="8">
    <source>
        <dbReference type="SAM" id="MobiDB-lite"/>
    </source>
</evidence>
<reference evidence="11 12" key="1">
    <citation type="submission" date="2024-09" db="EMBL/GenBank/DDBJ databases">
        <authorList>
            <person name="Sun Q."/>
            <person name="Mori K."/>
        </authorList>
    </citation>
    <scope>NUCLEOTIDE SEQUENCE [LARGE SCALE GENOMIC DNA]</scope>
    <source>
        <strain evidence="11 12">CCM 8654</strain>
    </source>
</reference>
<dbReference type="Proteomes" id="UP001589698">
    <property type="component" value="Unassembled WGS sequence"/>
</dbReference>
<keyword evidence="7" id="KW-0175">Coiled coil</keyword>
<evidence type="ECO:0000256" key="2">
    <source>
        <dbReference type="ARBA" id="ARBA00006683"/>
    </source>
</evidence>
<keyword evidence="4 9" id="KW-0812">Transmembrane</keyword>
<feature type="coiled-coil region" evidence="7">
    <location>
        <begin position="188"/>
        <end position="215"/>
    </location>
</feature>
<feature type="transmembrane region" description="Helical" evidence="9">
    <location>
        <begin position="238"/>
        <end position="259"/>
    </location>
</feature>
<evidence type="ECO:0000313" key="12">
    <source>
        <dbReference type="Proteomes" id="UP001589698"/>
    </source>
</evidence>
<accession>A0ABV6DZ44</accession>
<comment type="caution">
    <text evidence="11">The sequence shown here is derived from an EMBL/GenBank/DDBJ whole genome shotgun (WGS) entry which is preliminary data.</text>
</comment>
<feature type="compositionally biased region" description="Low complexity" evidence="8">
    <location>
        <begin position="502"/>
        <end position="520"/>
    </location>
</feature>
<feature type="transmembrane region" description="Helical" evidence="9">
    <location>
        <begin position="21"/>
        <end position="39"/>
    </location>
</feature>
<dbReference type="PANTHER" id="PTHR32309">
    <property type="entry name" value="TYROSINE-PROTEIN KINASE"/>
    <property type="match status" value="1"/>
</dbReference>
<evidence type="ECO:0000256" key="7">
    <source>
        <dbReference type="SAM" id="Coils"/>
    </source>
</evidence>
<keyword evidence="5 9" id="KW-1133">Transmembrane helix</keyword>
<dbReference type="Pfam" id="PF02706">
    <property type="entry name" value="Wzz"/>
    <property type="match status" value="1"/>
</dbReference>
<evidence type="ECO:0000256" key="4">
    <source>
        <dbReference type="ARBA" id="ARBA00022692"/>
    </source>
</evidence>
<feature type="compositionally biased region" description="Basic and acidic residues" evidence="8">
    <location>
        <begin position="488"/>
        <end position="501"/>
    </location>
</feature>
<evidence type="ECO:0000256" key="3">
    <source>
        <dbReference type="ARBA" id="ARBA00022475"/>
    </source>
</evidence>
<proteinExistence type="inferred from homology"/>
<comment type="subcellular location">
    <subcellularLocation>
        <location evidence="1">Cell membrane</location>
        <topology evidence="1">Multi-pass membrane protein</topology>
    </subcellularLocation>
</comment>
<feature type="region of interest" description="Disordered" evidence="8">
    <location>
        <begin position="477"/>
        <end position="545"/>
    </location>
</feature>
<evidence type="ECO:0000259" key="10">
    <source>
        <dbReference type="Pfam" id="PF02706"/>
    </source>
</evidence>
<keyword evidence="3" id="KW-1003">Cell membrane</keyword>
<protein>
    <submittedName>
        <fullName evidence="11">Wzz/FepE/Etk N-terminal domain-containing protein</fullName>
    </submittedName>
</protein>
<organism evidence="11 12">
    <name type="scientific">Nocardioides zeicaulis</name>
    <dbReference type="NCBI Taxonomy" id="1776857"/>
    <lineage>
        <taxon>Bacteria</taxon>
        <taxon>Bacillati</taxon>
        <taxon>Actinomycetota</taxon>
        <taxon>Actinomycetes</taxon>
        <taxon>Propionibacteriales</taxon>
        <taxon>Nocardioidaceae</taxon>
        <taxon>Nocardioides</taxon>
    </lineage>
</organism>
<gene>
    <name evidence="11" type="ORF">ACFFJG_05885</name>
</gene>
<dbReference type="RefSeq" id="WP_378517667.1">
    <property type="nucleotide sequence ID" value="NZ_CBCSDI010000009.1"/>
</dbReference>
<keyword evidence="6 9" id="KW-0472">Membrane</keyword>
<evidence type="ECO:0000256" key="6">
    <source>
        <dbReference type="ARBA" id="ARBA00023136"/>
    </source>
</evidence>
<evidence type="ECO:0000256" key="5">
    <source>
        <dbReference type="ARBA" id="ARBA00022989"/>
    </source>
</evidence>
<feature type="domain" description="Polysaccharide chain length determinant N-terminal" evidence="10">
    <location>
        <begin position="15"/>
        <end position="95"/>
    </location>
</feature>
<dbReference type="InterPro" id="IPR003856">
    <property type="entry name" value="LPS_length_determ_N"/>
</dbReference>
<evidence type="ECO:0000256" key="9">
    <source>
        <dbReference type="SAM" id="Phobius"/>
    </source>
</evidence>
<evidence type="ECO:0000256" key="1">
    <source>
        <dbReference type="ARBA" id="ARBA00004651"/>
    </source>
</evidence>
<dbReference type="InterPro" id="IPR027417">
    <property type="entry name" value="P-loop_NTPase"/>
</dbReference>
<dbReference type="EMBL" id="JBHLXH010000001">
    <property type="protein sequence ID" value="MFC0222004.1"/>
    <property type="molecule type" value="Genomic_DNA"/>
</dbReference>
<dbReference type="SUPFAM" id="SSF52540">
    <property type="entry name" value="P-loop containing nucleoside triphosphate hydrolases"/>
    <property type="match status" value="1"/>
</dbReference>
<dbReference type="Gene3D" id="3.40.50.300">
    <property type="entry name" value="P-loop containing nucleotide triphosphate hydrolases"/>
    <property type="match status" value="1"/>
</dbReference>
<name>A0ABV6DZ44_9ACTN</name>
<sequence length="545" mass="57233">MSHDLPPTARAPFGRALRHHVALVAVLLVLGAVGGWLYAASAPVTYTSTTRVLINPSVGNPFSSTPSSVRQDQDTSLETEAQMVRSTEVLGAVVDRSTGLTVAGVARRLQVSVPPSTQILEISFSADDPELARQVTDAVASAYLANRDARFKTVQDERVGRLETQTVRTVEDLRSATTAAQKGTAAQKAFNNELADALRNELVNLRAQRTALENLTAPAGTVVSPASRPAGAPLLTTLVPPVGGAVAGLVVGCLLALLLERARGTVRSAAEVRQAGLVVTAAVPRHHLWQRRRPEARRELVDVAVRRLRATLLELDPRPDVLAVVGTSPDTIDASAAEALAGSFTRAGHRVVLVRPAQGPGDGEVAVEEHGLAQLLLHERLDVHDVLRPTVEPLLSVLDGGGMGPDSRELLSVERVRGILAPLVEEGHVVVVHVPDADSPDSDAYLGAADLGVVVVSAGRSRRRRVDDLARAAARSGAPRVALVVGPRDLEHRTRPTRDAEASTSSTTTPGTKGASGAGAKDVKDVKGTKGASATPQDPKARSGR</sequence>
<keyword evidence="12" id="KW-1185">Reference proteome</keyword>